<dbReference type="Proteomes" id="UP000299102">
    <property type="component" value="Unassembled WGS sequence"/>
</dbReference>
<reference evidence="1 2" key="1">
    <citation type="journal article" date="2019" name="Commun. Biol.">
        <title>The bagworm genome reveals a unique fibroin gene that provides high tensile strength.</title>
        <authorList>
            <person name="Kono N."/>
            <person name="Nakamura H."/>
            <person name="Ohtoshi R."/>
            <person name="Tomita M."/>
            <person name="Numata K."/>
            <person name="Arakawa K."/>
        </authorList>
    </citation>
    <scope>NUCLEOTIDE SEQUENCE [LARGE SCALE GENOMIC DNA]</scope>
</reference>
<accession>A0A4C1VC02</accession>
<organism evidence="1 2">
    <name type="scientific">Eumeta variegata</name>
    <name type="common">Bagworm moth</name>
    <name type="synonym">Eumeta japonica</name>
    <dbReference type="NCBI Taxonomy" id="151549"/>
    <lineage>
        <taxon>Eukaryota</taxon>
        <taxon>Metazoa</taxon>
        <taxon>Ecdysozoa</taxon>
        <taxon>Arthropoda</taxon>
        <taxon>Hexapoda</taxon>
        <taxon>Insecta</taxon>
        <taxon>Pterygota</taxon>
        <taxon>Neoptera</taxon>
        <taxon>Endopterygota</taxon>
        <taxon>Lepidoptera</taxon>
        <taxon>Glossata</taxon>
        <taxon>Ditrysia</taxon>
        <taxon>Tineoidea</taxon>
        <taxon>Psychidae</taxon>
        <taxon>Oiketicinae</taxon>
        <taxon>Eumeta</taxon>
    </lineage>
</organism>
<comment type="caution">
    <text evidence="1">The sequence shown here is derived from an EMBL/GenBank/DDBJ whole genome shotgun (WGS) entry which is preliminary data.</text>
</comment>
<keyword evidence="2" id="KW-1185">Reference proteome</keyword>
<protein>
    <submittedName>
        <fullName evidence="1">Uncharacterized protein</fullName>
    </submittedName>
</protein>
<dbReference type="OrthoDB" id="7260857at2759"/>
<gene>
    <name evidence="1" type="ORF">EVAR_27742_1</name>
</gene>
<proteinExistence type="predicted"/>
<evidence type="ECO:0000313" key="2">
    <source>
        <dbReference type="Proteomes" id="UP000299102"/>
    </source>
</evidence>
<evidence type="ECO:0000313" key="1">
    <source>
        <dbReference type="EMBL" id="GBP35822.1"/>
    </source>
</evidence>
<dbReference type="AlphaFoldDB" id="A0A4C1VC02"/>
<sequence>MSDEYQTPDISRYSRRRFKNKNGDKNCAHVESRPMNCTHDEHIESSSSSCYEEPSCICEIDLDLDLAHIPHKKCPSIVLTQQQLQRLLNERDCLLTTATPSSR</sequence>
<dbReference type="EMBL" id="BGZK01000310">
    <property type="protein sequence ID" value="GBP35822.1"/>
    <property type="molecule type" value="Genomic_DNA"/>
</dbReference>
<name>A0A4C1VC02_EUMVA</name>